<dbReference type="PANTHER" id="PTHR31001">
    <property type="entry name" value="UNCHARACTERIZED TRANSCRIPTIONAL REGULATORY PROTEIN"/>
    <property type="match status" value="1"/>
</dbReference>
<gene>
    <name evidence="6" type="ORF">CYLTODRAFT_395596</name>
</gene>
<dbReference type="Proteomes" id="UP000054007">
    <property type="component" value="Unassembled WGS sequence"/>
</dbReference>
<dbReference type="GO" id="GO:0003677">
    <property type="term" value="F:DNA binding"/>
    <property type="evidence" value="ECO:0007669"/>
    <property type="project" value="InterPro"/>
</dbReference>
<comment type="subcellular location">
    <subcellularLocation>
        <location evidence="1">Nucleus</location>
    </subcellularLocation>
</comment>
<keyword evidence="7" id="KW-1185">Reference proteome</keyword>
<dbReference type="EMBL" id="KN880505">
    <property type="protein sequence ID" value="KIY68324.1"/>
    <property type="molecule type" value="Genomic_DNA"/>
</dbReference>
<evidence type="ECO:0000313" key="6">
    <source>
        <dbReference type="EMBL" id="KIY68324.1"/>
    </source>
</evidence>
<dbReference type="OrthoDB" id="424974at2759"/>
<feature type="domain" description="Xylanolytic transcriptional activator regulatory" evidence="5">
    <location>
        <begin position="293"/>
        <end position="366"/>
    </location>
</feature>
<evidence type="ECO:0000256" key="3">
    <source>
        <dbReference type="SAM" id="Coils"/>
    </source>
</evidence>
<keyword evidence="2" id="KW-0539">Nucleus</keyword>
<dbReference type="PANTHER" id="PTHR31001:SF56">
    <property type="entry name" value="ZN(2)-C6 FUNGAL-TYPE DOMAIN-CONTAINING PROTEIN"/>
    <property type="match status" value="1"/>
</dbReference>
<dbReference type="GO" id="GO:0006351">
    <property type="term" value="P:DNA-templated transcription"/>
    <property type="evidence" value="ECO:0007669"/>
    <property type="project" value="InterPro"/>
</dbReference>
<protein>
    <recommendedName>
        <fullName evidence="5">Xylanolytic transcriptional activator regulatory domain-containing protein</fullName>
    </recommendedName>
</protein>
<dbReference type="CDD" id="cd12148">
    <property type="entry name" value="fungal_TF_MHR"/>
    <property type="match status" value="1"/>
</dbReference>
<evidence type="ECO:0000256" key="1">
    <source>
        <dbReference type="ARBA" id="ARBA00004123"/>
    </source>
</evidence>
<proteinExistence type="predicted"/>
<dbReference type="InterPro" id="IPR007219">
    <property type="entry name" value="XnlR_reg_dom"/>
</dbReference>
<feature type="region of interest" description="Disordered" evidence="4">
    <location>
        <begin position="569"/>
        <end position="588"/>
    </location>
</feature>
<evidence type="ECO:0000313" key="7">
    <source>
        <dbReference type="Proteomes" id="UP000054007"/>
    </source>
</evidence>
<evidence type="ECO:0000256" key="2">
    <source>
        <dbReference type="ARBA" id="ARBA00023242"/>
    </source>
</evidence>
<keyword evidence="3" id="KW-0175">Coiled coil</keyword>
<dbReference type="GO" id="GO:0008270">
    <property type="term" value="F:zinc ion binding"/>
    <property type="evidence" value="ECO:0007669"/>
    <property type="project" value="InterPro"/>
</dbReference>
<sequence>MGHPKKCDRKFPCGSCKKRGCGDICPDGAIALLIHCRFILANTAELHDRISQLSERVRQLEDGLEEASRSDASTQPHPLLAPDLVCIKNTQQSQSLDIDAFHESMRAAANSTPQRNSEYTMEGPNFVPYGTMARPPDINIPSDIMHFSVGFPFPWYMDVTVRKRLRDCMPPRHETEALCDQACRNALWQYNLDPRETFLRNLIHHCYAPDIAEVQPRKLALLLIVLAIGSHVDLSRTIGTNILHGEAYHHLARACICEIPLMEEPDFDELHALFFFVWYHLVFSDNKKAVGYAWNLLGFVIKMAQGLGLHRAGSKGKSIPDEDDRRRAIFWELLNLDCRLSLSLGRPPSISLAHVDAKRPDYSSPNVPSDIVLYHDWKNGFFTDCLAQVLDCMTSLGSQSYARVLELDILVREYPVPPLLDTSASKHSTVRINMQRAFVSVSRVIAVLQLHRRCFTEAMNHTREILQFEHKYAPSVVATYMGASELISIVALLLDREPDLSCRFLSFWFNAFSAAVTLSLIISRSPLSPLAISALEDLDRVCDLFTRVQEVLPFCGKALPMLEKVATNSRNKHAEATRRSESRMHGHDGSLTMCMLPESFKGVHSSVTKYAQEMILTPVRMSPTLGNSALYSQSGHEGGYRGHSGHLQNAVYNESQMWLPEVYRFASAGVAPNEQFTTTPGLPGGLEVTRSSRVAQSDPSPFTPMDPRVGKHETVNLEHGEITVDLTDTSYMAWF</sequence>
<evidence type="ECO:0000256" key="4">
    <source>
        <dbReference type="SAM" id="MobiDB-lite"/>
    </source>
</evidence>
<accession>A0A0D7BDT3</accession>
<dbReference type="Pfam" id="PF04082">
    <property type="entry name" value="Fungal_trans"/>
    <property type="match status" value="1"/>
</dbReference>
<evidence type="ECO:0000259" key="5">
    <source>
        <dbReference type="SMART" id="SM00906"/>
    </source>
</evidence>
<dbReference type="STRING" id="1314674.A0A0D7BDT3"/>
<name>A0A0D7BDT3_9AGAR</name>
<reference evidence="6 7" key="1">
    <citation type="journal article" date="2015" name="Fungal Genet. Biol.">
        <title>Evolution of novel wood decay mechanisms in Agaricales revealed by the genome sequences of Fistulina hepatica and Cylindrobasidium torrendii.</title>
        <authorList>
            <person name="Floudas D."/>
            <person name="Held B.W."/>
            <person name="Riley R."/>
            <person name="Nagy L.G."/>
            <person name="Koehler G."/>
            <person name="Ransdell A.S."/>
            <person name="Younus H."/>
            <person name="Chow J."/>
            <person name="Chiniquy J."/>
            <person name="Lipzen A."/>
            <person name="Tritt A."/>
            <person name="Sun H."/>
            <person name="Haridas S."/>
            <person name="LaButti K."/>
            <person name="Ohm R.A."/>
            <person name="Kues U."/>
            <person name="Blanchette R.A."/>
            <person name="Grigoriev I.V."/>
            <person name="Minto R.E."/>
            <person name="Hibbett D.S."/>
        </authorList>
    </citation>
    <scope>NUCLEOTIDE SEQUENCE [LARGE SCALE GENOMIC DNA]</scope>
    <source>
        <strain evidence="6 7">FP15055 ss-10</strain>
    </source>
</reference>
<dbReference type="AlphaFoldDB" id="A0A0D7BDT3"/>
<dbReference type="InterPro" id="IPR050613">
    <property type="entry name" value="Sec_Metabolite_Reg"/>
</dbReference>
<dbReference type="SMART" id="SM00906">
    <property type="entry name" value="Fungal_trans"/>
    <property type="match status" value="1"/>
</dbReference>
<organism evidence="6 7">
    <name type="scientific">Cylindrobasidium torrendii FP15055 ss-10</name>
    <dbReference type="NCBI Taxonomy" id="1314674"/>
    <lineage>
        <taxon>Eukaryota</taxon>
        <taxon>Fungi</taxon>
        <taxon>Dikarya</taxon>
        <taxon>Basidiomycota</taxon>
        <taxon>Agaricomycotina</taxon>
        <taxon>Agaricomycetes</taxon>
        <taxon>Agaricomycetidae</taxon>
        <taxon>Agaricales</taxon>
        <taxon>Marasmiineae</taxon>
        <taxon>Physalacriaceae</taxon>
        <taxon>Cylindrobasidium</taxon>
    </lineage>
</organism>
<feature type="coiled-coil region" evidence="3">
    <location>
        <begin position="43"/>
        <end position="70"/>
    </location>
</feature>
<feature type="compositionally biased region" description="Basic and acidic residues" evidence="4">
    <location>
        <begin position="572"/>
        <end position="588"/>
    </location>
</feature>
<dbReference type="GO" id="GO:0005634">
    <property type="term" value="C:nucleus"/>
    <property type="evidence" value="ECO:0007669"/>
    <property type="project" value="UniProtKB-SubCell"/>
</dbReference>